<dbReference type="STRING" id="914234.M2QY44"/>
<organism evidence="1 2">
    <name type="scientific">Ceriporiopsis subvermispora (strain B)</name>
    <name type="common">White-rot fungus</name>
    <name type="synonym">Gelatoporia subvermispora</name>
    <dbReference type="NCBI Taxonomy" id="914234"/>
    <lineage>
        <taxon>Eukaryota</taxon>
        <taxon>Fungi</taxon>
        <taxon>Dikarya</taxon>
        <taxon>Basidiomycota</taxon>
        <taxon>Agaricomycotina</taxon>
        <taxon>Agaricomycetes</taxon>
        <taxon>Polyporales</taxon>
        <taxon>Gelatoporiaceae</taxon>
        <taxon>Gelatoporia</taxon>
    </lineage>
</organism>
<dbReference type="OrthoDB" id="2743026at2759"/>
<keyword evidence="2" id="KW-1185">Reference proteome</keyword>
<reference evidence="1 2" key="1">
    <citation type="journal article" date="2012" name="Proc. Natl. Acad. Sci. U.S.A.">
        <title>Comparative genomics of Ceriporiopsis subvermispora and Phanerochaete chrysosporium provide insight into selective ligninolysis.</title>
        <authorList>
            <person name="Fernandez-Fueyo E."/>
            <person name="Ruiz-Duenas F.J."/>
            <person name="Ferreira P."/>
            <person name="Floudas D."/>
            <person name="Hibbett D.S."/>
            <person name="Canessa P."/>
            <person name="Larrondo L.F."/>
            <person name="James T.Y."/>
            <person name="Seelenfreund D."/>
            <person name="Lobos S."/>
            <person name="Polanco R."/>
            <person name="Tello M."/>
            <person name="Honda Y."/>
            <person name="Watanabe T."/>
            <person name="Watanabe T."/>
            <person name="Ryu J.S."/>
            <person name="Kubicek C.P."/>
            <person name="Schmoll M."/>
            <person name="Gaskell J."/>
            <person name="Hammel K.E."/>
            <person name="St John F.J."/>
            <person name="Vanden Wymelenberg A."/>
            <person name="Sabat G."/>
            <person name="Splinter BonDurant S."/>
            <person name="Syed K."/>
            <person name="Yadav J.S."/>
            <person name="Doddapaneni H."/>
            <person name="Subramanian V."/>
            <person name="Lavin J.L."/>
            <person name="Oguiza J.A."/>
            <person name="Perez G."/>
            <person name="Pisabarro A.G."/>
            <person name="Ramirez L."/>
            <person name="Santoyo F."/>
            <person name="Master E."/>
            <person name="Coutinho P.M."/>
            <person name="Henrissat B."/>
            <person name="Lombard V."/>
            <person name="Magnuson J.K."/>
            <person name="Kuees U."/>
            <person name="Hori C."/>
            <person name="Igarashi K."/>
            <person name="Samejima M."/>
            <person name="Held B.W."/>
            <person name="Barry K.W."/>
            <person name="LaButti K.M."/>
            <person name="Lapidus A."/>
            <person name="Lindquist E.A."/>
            <person name="Lucas S.M."/>
            <person name="Riley R."/>
            <person name="Salamov A.A."/>
            <person name="Hoffmeister D."/>
            <person name="Schwenk D."/>
            <person name="Hadar Y."/>
            <person name="Yarden O."/>
            <person name="de Vries R.P."/>
            <person name="Wiebenga A."/>
            <person name="Stenlid J."/>
            <person name="Eastwood D."/>
            <person name="Grigoriev I.V."/>
            <person name="Berka R.M."/>
            <person name="Blanchette R.A."/>
            <person name="Kersten P."/>
            <person name="Martinez A.T."/>
            <person name="Vicuna R."/>
            <person name="Cullen D."/>
        </authorList>
    </citation>
    <scope>NUCLEOTIDE SEQUENCE [LARGE SCALE GENOMIC DNA]</scope>
    <source>
        <strain evidence="1 2">B</strain>
    </source>
</reference>
<evidence type="ECO:0000313" key="2">
    <source>
        <dbReference type="Proteomes" id="UP000016930"/>
    </source>
</evidence>
<protein>
    <submittedName>
        <fullName evidence="1">Uncharacterized protein</fullName>
    </submittedName>
</protein>
<dbReference type="EMBL" id="KB445832">
    <property type="protein sequence ID" value="EMD30857.1"/>
    <property type="molecule type" value="Genomic_DNA"/>
</dbReference>
<dbReference type="AlphaFoldDB" id="M2QY44"/>
<feature type="non-terminal residue" evidence="1">
    <location>
        <position position="204"/>
    </location>
</feature>
<feature type="non-terminal residue" evidence="1">
    <location>
        <position position="1"/>
    </location>
</feature>
<proteinExistence type="predicted"/>
<dbReference type="HOGENOM" id="CLU_034012_0_0_1"/>
<accession>M2QY44</accession>
<dbReference type="Proteomes" id="UP000016930">
    <property type="component" value="Unassembled WGS sequence"/>
</dbReference>
<sequence>LLLWITSSLSPSEIRERVMAQEPEFCSAMIAWLESCQQGEFNTGELAEIGARIKLRKDGSRNWEDPTCMLPPPPKHFRDEKELSSWYQHLQEVADEVVFLSNQHDPKHSKGCIRGPENYCRARFPREIINETHFDKETGAIHLRKREAWINTFSNVLSYLLRCNTDVTSLLSGSAARAVIMYISDYVTKSSLKTYSIFESVRLI</sequence>
<name>M2QY44_CERS8</name>
<evidence type="ECO:0000313" key="1">
    <source>
        <dbReference type="EMBL" id="EMD30857.1"/>
    </source>
</evidence>
<gene>
    <name evidence="1" type="ORF">CERSUDRAFT_35342</name>
</gene>